<dbReference type="Pfam" id="PF04738">
    <property type="entry name" value="Lant_dehydr_N"/>
    <property type="match status" value="1"/>
</dbReference>
<dbReference type="NCBIfam" id="TIGR03891">
    <property type="entry name" value="thiopep_ocin"/>
    <property type="match status" value="1"/>
</dbReference>
<evidence type="ECO:0000313" key="4">
    <source>
        <dbReference type="Proteomes" id="UP000321362"/>
    </source>
</evidence>
<dbReference type="InterPro" id="IPR023809">
    <property type="entry name" value="Thiopep_bacteriocin_synth_dom"/>
</dbReference>
<accession>A0A5B8VVP0</accession>
<protein>
    <recommendedName>
        <fullName evidence="5">Lantibiotic dehydratase</fullName>
    </recommendedName>
</protein>
<dbReference type="InterPro" id="IPR006827">
    <property type="entry name" value="Lant_deHydtase_N"/>
</dbReference>
<feature type="domain" description="Thiopeptide-type bacteriocin biosynthesis" evidence="2">
    <location>
        <begin position="729"/>
        <end position="989"/>
    </location>
</feature>
<sequence length="1000" mass="112642">MDEKIKYKFTGKVFLRTPFYSPDQYSLDNLPAILSRQDFRNAIWLASPAFYRALEKQEFDWERLSKKERFSLFKYFNRMCFRATPFGAFAAFTLANWADCRQVRLVEAGKSVLHLLPSRELLAHVPNELKNVGDFEVSLNPTLLRTGESLSFVQSKTDEKGKYRFTLNSIAAERLNLILAKPAAGKPLYRSDIVNQISQVTSCNPDEATQYFNFLQNEQFYLTALDGQLIEPQRGHGILPDEQWASLKNIRLSEAPPIAQTGAALQESAIGTGDFRGQLFYAGLERAVQDGGVDIALQSELTAAIALLSKIIIPFSTPAMKNFSAAFKNRFEGQKVNLLQALDPDYGIGYDNLPAGTKAGGLLAGVAFPGRGEPTKRIDWTPVHQLFLKTWQRRPPSTPFAPLTIHDDDVSGLGDLAGNSKLPPSISMLFTKSADKLVLENNGGATATALTARFNVFSEEANKLCQEIAKAEAMANPDVLFAEIHQLSDIHVDNINRRKPVYDHIIHINTFPGNTGQQQIRLDDLQVSIQGDDILLESVSLQKRVIPRLPTAYNFNHNELAIFRFLCDLQYQGLQANLTFNLEQIFPGLDFYPRVEYRGMVISLAKWRLQNQDIAGLITAPSIGKLHIMRQQRGIPALVSMGMSDQKLVFDLSCDAEALFFMDCLKEQQNILITEYLAPDRSVTAGKNRLAGQFVAVLTRADRIYNGIAIENSPKGNALDRSFPPGSQWVYFKIYCNEETADTILLKLIGKLNQAAKAKIALWFFIRYYDPESHIRLRIRTDISNYGEVVKIISGIIGHKSIKGFVRDVKQDTYVREVERYSESLMENVEHCFHTGSELAVDWIFQKIKSEAPNGFDMAVFRLVYQMAARFTKGSASLSEFFKQRAESFIAEFGDTRNFRLDLDRKYRMVARELEAALEHLAADKKTKDMAAETVFLESVENLAKGSAAWPDGKRLNLLADLIHMQVNRLYPGQQRRHELLICFCLSKYSSSLVLRGVGC</sequence>
<dbReference type="OrthoDB" id="1273722at2"/>
<evidence type="ECO:0008006" key="5">
    <source>
        <dbReference type="Google" id="ProtNLM"/>
    </source>
</evidence>
<reference evidence="3 4" key="1">
    <citation type="journal article" date="2013" name="J. Microbiol.">
        <title>Mucilaginibacter ginsenosidivorax sp. nov., with ginsenoside converting activity isolated from sediment.</title>
        <authorList>
            <person name="Kim J.K."/>
            <person name="Choi T.E."/>
            <person name="Liu Q.M."/>
            <person name="Park H.Y."/>
            <person name="Yi T.H."/>
            <person name="Yoon M.H."/>
            <person name="Kim S.C."/>
            <person name="Im W.T."/>
        </authorList>
    </citation>
    <scope>NUCLEOTIDE SEQUENCE [LARGE SCALE GENOMIC DNA]</scope>
    <source>
        <strain evidence="3 4">KHI28</strain>
    </source>
</reference>
<evidence type="ECO:0000259" key="1">
    <source>
        <dbReference type="Pfam" id="PF04738"/>
    </source>
</evidence>
<feature type="domain" description="Lantibiotic dehydratase N-terminal" evidence="1">
    <location>
        <begin position="36"/>
        <end position="655"/>
    </location>
</feature>
<dbReference type="Pfam" id="PF14028">
    <property type="entry name" value="Lant_dehydr_C"/>
    <property type="match status" value="1"/>
</dbReference>
<proteinExistence type="predicted"/>
<dbReference type="Proteomes" id="UP000321362">
    <property type="component" value="Chromosome"/>
</dbReference>
<dbReference type="KEGG" id="mgk:FSB76_01450"/>
<organism evidence="3 4">
    <name type="scientific">Mucilaginibacter ginsenosidivorax</name>
    <dbReference type="NCBI Taxonomy" id="862126"/>
    <lineage>
        <taxon>Bacteria</taxon>
        <taxon>Pseudomonadati</taxon>
        <taxon>Bacteroidota</taxon>
        <taxon>Sphingobacteriia</taxon>
        <taxon>Sphingobacteriales</taxon>
        <taxon>Sphingobacteriaceae</taxon>
        <taxon>Mucilaginibacter</taxon>
    </lineage>
</organism>
<evidence type="ECO:0000313" key="3">
    <source>
        <dbReference type="EMBL" id="QEC74675.1"/>
    </source>
</evidence>
<gene>
    <name evidence="3" type="ORF">FSB76_01450</name>
</gene>
<name>A0A5B8VVP0_9SPHI</name>
<dbReference type="AlphaFoldDB" id="A0A5B8VVP0"/>
<evidence type="ECO:0000259" key="2">
    <source>
        <dbReference type="Pfam" id="PF14028"/>
    </source>
</evidence>
<dbReference type="EMBL" id="CP042437">
    <property type="protein sequence ID" value="QEC74675.1"/>
    <property type="molecule type" value="Genomic_DNA"/>
</dbReference>
<dbReference type="RefSeq" id="WP_147051834.1">
    <property type="nucleotide sequence ID" value="NZ_CP042437.1"/>
</dbReference>
<keyword evidence="4" id="KW-1185">Reference proteome</keyword>